<organism evidence="1 2">
    <name type="scientific">Enorma massiliensis</name>
    <dbReference type="NCBI Taxonomy" id="1472761"/>
    <lineage>
        <taxon>Bacteria</taxon>
        <taxon>Bacillati</taxon>
        <taxon>Actinomycetota</taxon>
        <taxon>Coriobacteriia</taxon>
        <taxon>Coriobacteriales</taxon>
        <taxon>Coriobacteriaceae</taxon>
        <taxon>Enorma</taxon>
    </lineage>
</organism>
<evidence type="ECO:0000313" key="1">
    <source>
        <dbReference type="EMBL" id="OUN42544.1"/>
    </source>
</evidence>
<name>A0A1Y3U1A9_9ACTN</name>
<reference evidence="2" key="1">
    <citation type="submission" date="2017-04" db="EMBL/GenBank/DDBJ databases">
        <title>Function of individual gut microbiota members based on whole genome sequencing of pure cultures obtained from chicken caecum.</title>
        <authorList>
            <person name="Medvecky M."/>
            <person name="Cejkova D."/>
            <person name="Polansky O."/>
            <person name="Karasova D."/>
            <person name="Kubasova T."/>
            <person name="Cizek A."/>
            <person name="Rychlik I."/>
        </authorList>
    </citation>
    <scope>NUCLEOTIDE SEQUENCE [LARGE SCALE GENOMIC DNA]</scope>
    <source>
        <strain evidence="2">An70</strain>
    </source>
</reference>
<dbReference type="AlphaFoldDB" id="A0A1Y3U1A9"/>
<protein>
    <submittedName>
        <fullName evidence="1">Uncharacterized protein</fullName>
    </submittedName>
</protein>
<dbReference type="Proteomes" id="UP000196560">
    <property type="component" value="Unassembled WGS sequence"/>
</dbReference>
<accession>A0A1Y3U1A9</accession>
<gene>
    <name evidence="1" type="ORF">B5G21_06840</name>
</gene>
<dbReference type="EMBL" id="NFHO01000007">
    <property type="protein sequence ID" value="OUN42544.1"/>
    <property type="molecule type" value="Genomic_DNA"/>
</dbReference>
<comment type="caution">
    <text evidence="1">The sequence shown here is derived from an EMBL/GenBank/DDBJ whole genome shotgun (WGS) entry which is preliminary data.</text>
</comment>
<dbReference type="STRING" id="1118060.GCA_000311845_00376"/>
<proteinExistence type="predicted"/>
<keyword evidence="2" id="KW-1185">Reference proteome</keyword>
<sequence>MVLRIDSRALLGVAPHADLRGMAGPRFALESVGHAKALAPHADLRDVALRTLLSRALTLWDNGRGRAAGLRKAANFDGSFGRAVRSIWRGV</sequence>
<evidence type="ECO:0000313" key="2">
    <source>
        <dbReference type="Proteomes" id="UP000196560"/>
    </source>
</evidence>